<name>A0AAD7BXX5_9AGAR</name>
<comment type="caution">
    <text evidence="3">The sequence shown here is derived from an EMBL/GenBank/DDBJ whole genome shotgun (WGS) entry which is preliminary data.</text>
</comment>
<dbReference type="Proteomes" id="UP001221142">
    <property type="component" value="Unassembled WGS sequence"/>
</dbReference>
<dbReference type="InterPro" id="IPR000719">
    <property type="entry name" value="Prot_kinase_dom"/>
</dbReference>
<dbReference type="AlphaFoldDB" id="A0AAD7BXX5"/>
<evidence type="ECO:0000313" key="4">
    <source>
        <dbReference type="Proteomes" id="UP001221142"/>
    </source>
</evidence>
<organism evidence="3 4">
    <name type="scientific">Roridomyces roridus</name>
    <dbReference type="NCBI Taxonomy" id="1738132"/>
    <lineage>
        <taxon>Eukaryota</taxon>
        <taxon>Fungi</taxon>
        <taxon>Dikarya</taxon>
        <taxon>Basidiomycota</taxon>
        <taxon>Agaricomycotina</taxon>
        <taxon>Agaricomycetes</taxon>
        <taxon>Agaricomycetidae</taxon>
        <taxon>Agaricales</taxon>
        <taxon>Marasmiineae</taxon>
        <taxon>Mycenaceae</taxon>
        <taxon>Roridomyces</taxon>
    </lineage>
</organism>
<keyword evidence="4" id="KW-1185">Reference proteome</keyword>
<proteinExistence type="predicted"/>
<dbReference type="SUPFAM" id="SSF56112">
    <property type="entry name" value="Protein kinase-like (PK-like)"/>
    <property type="match status" value="1"/>
</dbReference>
<dbReference type="PROSITE" id="PS50011">
    <property type="entry name" value="PROTEIN_KINASE_DOM"/>
    <property type="match status" value="1"/>
</dbReference>
<gene>
    <name evidence="3" type="ORF">FB45DRAFT_523992</name>
</gene>
<sequence>MSFIENAQNFALGEGQYTHIRGNVVYNFHGPERKRRRTSTCRIEDLLDMPQQDSEQHTHKRYRGAGQDGLQVIAKKHIKLVLEIGSGPGYLLHAGKVKGRAVIVKVFHRGPTAREQLESTVALSRALFHPNVLQIQGVSSPASLNQYIVYENAHRNTAEGPLAAALKDDLGRSVTLGFKMIAGLSAGMNYLSDQGISLAPLGIENFDVFIDDNDRFSIGIDPPKPASNIYDYFPDDIAQAGDNSACAWRIFDTLCRKVLRSANRMLHPEDIERSPVVLDPSQVRRFGLEMVLSLNADGWTSAGKPTDAPRIPPRREYVWRTLDRRRVHSLSRVSGKINRDMEMGLPIRKFVWTEVDPSSGNGAHRCAGYVREEVTLAARTDDSAVICHGAPSLLEVCAVCHELVSANDRFWCTCGERDPGLRPTIQCQLCRVWSHDDCVETGEPFTCTVCKNAALTRSRFSEFWTSSADLPDGPMPSPDFSFGSADLSAEDDEEDQSQAPNPGRRRVSCPSLMSPRNEDVDVEFGRPRRASIAEGSLRR</sequence>
<protein>
    <recommendedName>
        <fullName evidence="2">Protein kinase domain-containing protein</fullName>
    </recommendedName>
</protein>
<dbReference type="GO" id="GO:0005524">
    <property type="term" value="F:ATP binding"/>
    <property type="evidence" value="ECO:0007669"/>
    <property type="project" value="InterPro"/>
</dbReference>
<dbReference type="SUPFAM" id="SSF57903">
    <property type="entry name" value="FYVE/PHD zinc finger"/>
    <property type="match status" value="1"/>
</dbReference>
<dbReference type="Gene3D" id="3.30.40.10">
    <property type="entry name" value="Zinc/RING finger domain, C3HC4 (zinc finger)"/>
    <property type="match status" value="1"/>
</dbReference>
<dbReference type="InterPro" id="IPR013083">
    <property type="entry name" value="Znf_RING/FYVE/PHD"/>
</dbReference>
<dbReference type="Gene3D" id="1.10.510.10">
    <property type="entry name" value="Transferase(Phosphotransferase) domain 1"/>
    <property type="match status" value="1"/>
</dbReference>
<feature type="compositionally biased region" description="Basic and acidic residues" evidence="1">
    <location>
        <begin position="516"/>
        <end position="526"/>
    </location>
</feature>
<dbReference type="GO" id="GO:0004672">
    <property type="term" value="F:protein kinase activity"/>
    <property type="evidence" value="ECO:0007669"/>
    <property type="project" value="InterPro"/>
</dbReference>
<evidence type="ECO:0000313" key="3">
    <source>
        <dbReference type="EMBL" id="KAJ7633242.1"/>
    </source>
</evidence>
<feature type="domain" description="Protein kinase" evidence="2">
    <location>
        <begin position="78"/>
        <end position="446"/>
    </location>
</feature>
<dbReference type="InterPro" id="IPR011009">
    <property type="entry name" value="Kinase-like_dom_sf"/>
</dbReference>
<evidence type="ECO:0000256" key="1">
    <source>
        <dbReference type="SAM" id="MobiDB-lite"/>
    </source>
</evidence>
<dbReference type="EMBL" id="JARKIF010000008">
    <property type="protein sequence ID" value="KAJ7633242.1"/>
    <property type="molecule type" value="Genomic_DNA"/>
</dbReference>
<feature type="region of interest" description="Disordered" evidence="1">
    <location>
        <begin position="468"/>
        <end position="539"/>
    </location>
</feature>
<dbReference type="InterPro" id="IPR011011">
    <property type="entry name" value="Znf_FYVE_PHD"/>
</dbReference>
<reference evidence="3" key="1">
    <citation type="submission" date="2023-03" db="EMBL/GenBank/DDBJ databases">
        <title>Massive genome expansion in bonnet fungi (Mycena s.s.) driven by repeated elements and novel gene families across ecological guilds.</title>
        <authorList>
            <consortium name="Lawrence Berkeley National Laboratory"/>
            <person name="Harder C.B."/>
            <person name="Miyauchi S."/>
            <person name="Viragh M."/>
            <person name="Kuo A."/>
            <person name="Thoen E."/>
            <person name="Andreopoulos B."/>
            <person name="Lu D."/>
            <person name="Skrede I."/>
            <person name="Drula E."/>
            <person name="Henrissat B."/>
            <person name="Morin E."/>
            <person name="Kohler A."/>
            <person name="Barry K."/>
            <person name="LaButti K."/>
            <person name="Morin E."/>
            <person name="Salamov A."/>
            <person name="Lipzen A."/>
            <person name="Mereny Z."/>
            <person name="Hegedus B."/>
            <person name="Baldrian P."/>
            <person name="Stursova M."/>
            <person name="Weitz H."/>
            <person name="Taylor A."/>
            <person name="Grigoriev I.V."/>
            <person name="Nagy L.G."/>
            <person name="Martin F."/>
            <person name="Kauserud H."/>
        </authorList>
    </citation>
    <scope>NUCLEOTIDE SEQUENCE</scope>
    <source>
        <strain evidence="3">9284</strain>
    </source>
</reference>
<evidence type="ECO:0000259" key="2">
    <source>
        <dbReference type="PROSITE" id="PS50011"/>
    </source>
</evidence>
<accession>A0AAD7BXX5</accession>